<feature type="region of interest" description="Disordered" evidence="11">
    <location>
        <begin position="810"/>
        <end position="846"/>
    </location>
</feature>
<dbReference type="GO" id="GO:0005576">
    <property type="term" value="C:extracellular region"/>
    <property type="evidence" value="ECO:0007669"/>
    <property type="project" value="TreeGrafter"/>
</dbReference>
<keyword evidence="4 10" id="KW-0378">Hydrolase</keyword>
<evidence type="ECO:0000313" key="15">
    <source>
        <dbReference type="Proteomes" id="UP000800039"/>
    </source>
</evidence>
<keyword evidence="12" id="KW-0732">Signal</keyword>
<dbReference type="GeneID" id="63855278"/>
<dbReference type="RefSeq" id="XP_040784146.1">
    <property type="nucleotide sequence ID" value="XM_040938028.1"/>
</dbReference>
<dbReference type="GO" id="GO:0006032">
    <property type="term" value="P:chitin catabolic process"/>
    <property type="evidence" value="ECO:0007669"/>
    <property type="project" value="UniProtKB-KW"/>
</dbReference>
<feature type="compositionally biased region" description="Low complexity" evidence="11">
    <location>
        <begin position="822"/>
        <end position="834"/>
    </location>
</feature>
<reference evidence="14" key="1">
    <citation type="submission" date="2020-01" db="EMBL/GenBank/DDBJ databases">
        <authorList>
            <consortium name="DOE Joint Genome Institute"/>
            <person name="Haridas S."/>
            <person name="Albert R."/>
            <person name="Binder M."/>
            <person name="Bloem J."/>
            <person name="Labutti K."/>
            <person name="Salamov A."/>
            <person name="Andreopoulos B."/>
            <person name="Baker S.E."/>
            <person name="Barry K."/>
            <person name="Bills G."/>
            <person name="Bluhm B.H."/>
            <person name="Cannon C."/>
            <person name="Castanera R."/>
            <person name="Culley D.E."/>
            <person name="Daum C."/>
            <person name="Ezra D."/>
            <person name="Gonzalez J.B."/>
            <person name="Henrissat B."/>
            <person name="Kuo A."/>
            <person name="Liang C."/>
            <person name="Lipzen A."/>
            <person name="Lutzoni F."/>
            <person name="Magnuson J."/>
            <person name="Mondo S."/>
            <person name="Nolan M."/>
            <person name="Ohm R."/>
            <person name="Pangilinan J."/>
            <person name="Park H.-J."/>
            <person name="Ramirez L."/>
            <person name="Alfaro M."/>
            <person name="Sun H."/>
            <person name="Tritt A."/>
            <person name="Yoshinaga Y."/>
            <person name="Zwiers L.-H."/>
            <person name="Turgeon B.G."/>
            <person name="Goodwin S.B."/>
            <person name="Spatafora J.W."/>
            <person name="Crous P.W."/>
            <person name="Grigoriev I.V."/>
        </authorList>
    </citation>
    <scope>NUCLEOTIDE SEQUENCE</scope>
    <source>
        <strain evidence="14">CBS 394.84</strain>
    </source>
</reference>
<evidence type="ECO:0000256" key="7">
    <source>
        <dbReference type="ARBA" id="ARBA00023295"/>
    </source>
</evidence>
<protein>
    <recommendedName>
        <fullName evidence="2">chitinase</fullName>
        <ecNumber evidence="2">3.2.1.14</ecNumber>
    </recommendedName>
</protein>
<comment type="caution">
    <text evidence="14">The sequence shown here is derived from an EMBL/GenBank/DDBJ whole genome shotgun (WGS) entry which is preliminary data.</text>
</comment>
<feature type="chain" id="PRO_5040205829" description="chitinase" evidence="12">
    <location>
        <begin position="23"/>
        <end position="986"/>
    </location>
</feature>
<name>A0A9P4L540_9PLEO</name>
<evidence type="ECO:0000256" key="12">
    <source>
        <dbReference type="SAM" id="SignalP"/>
    </source>
</evidence>
<feature type="signal peptide" evidence="12">
    <location>
        <begin position="1"/>
        <end position="22"/>
    </location>
</feature>
<evidence type="ECO:0000256" key="6">
    <source>
        <dbReference type="ARBA" id="ARBA00023277"/>
    </source>
</evidence>
<dbReference type="EMBL" id="ML976618">
    <property type="protein sequence ID" value="KAF1841583.1"/>
    <property type="molecule type" value="Genomic_DNA"/>
</dbReference>
<dbReference type="InterPro" id="IPR001223">
    <property type="entry name" value="Glyco_hydro18_cat"/>
</dbReference>
<feature type="compositionally biased region" description="Polar residues" evidence="11">
    <location>
        <begin position="616"/>
        <end position="628"/>
    </location>
</feature>
<proteinExistence type="inferred from homology"/>
<dbReference type="GO" id="GO:0008061">
    <property type="term" value="F:chitin binding"/>
    <property type="evidence" value="ECO:0007669"/>
    <property type="project" value="UniProtKB-KW"/>
</dbReference>
<evidence type="ECO:0000256" key="1">
    <source>
        <dbReference type="ARBA" id="ARBA00000822"/>
    </source>
</evidence>
<comment type="similarity">
    <text evidence="9">Belongs to the glycosyl hydrolase 18 family. Chitinase class III subfamily.</text>
</comment>
<comment type="catalytic activity">
    <reaction evidence="1">
        <text>Random endo-hydrolysis of N-acetyl-beta-D-glucosaminide (1-&gt;4)-beta-linkages in chitin and chitodextrins.</text>
        <dbReference type="EC" id="3.2.1.14"/>
    </reaction>
</comment>
<evidence type="ECO:0000256" key="11">
    <source>
        <dbReference type="SAM" id="MobiDB-lite"/>
    </source>
</evidence>
<evidence type="ECO:0000256" key="10">
    <source>
        <dbReference type="RuleBase" id="RU000489"/>
    </source>
</evidence>
<feature type="region of interest" description="Disordered" evidence="11">
    <location>
        <begin position="606"/>
        <end position="642"/>
    </location>
</feature>
<feature type="compositionally biased region" description="Low complexity" evidence="11">
    <location>
        <begin position="630"/>
        <end position="642"/>
    </location>
</feature>
<evidence type="ECO:0000259" key="13">
    <source>
        <dbReference type="PROSITE" id="PS51910"/>
    </source>
</evidence>
<dbReference type="PROSITE" id="PS51910">
    <property type="entry name" value="GH18_2"/>
    <property type="match status" value="1"/>
</dbReference>
<feature type="region of interest" description="Disordered" evidence="11">
    <location>
        <begin position="517"/>
        <end position="564"/>
    </location>
</feature>
<dbReference type="GO" id="GO:0008843">
    <property type="term" value="F:endochitinase activity"/>
    <property type="evidence" value="ECO:0007669"/>
    <property type="project" value="UniProtKB-EC"/>
</dbReference>
<keyword evidence="15" id="KW-1185">Reference proteome</keyword>
<accession>A0A9P4L540</accession>
<evidence type="ECO:0000256" key="5">
    <source>
        <dbReference type="ARBA" id="ARBA00023024"/>
    </source>
</evidence>
<keyword evidence="7 10" id="KW-0326">Glycosidase</keyword>
<evidence type="ECO:0000256" key="4">
    <source>
        <dbReference type="ARBA" id="ARBA00022801"/>
    </source>
</evidence>
<sequence>MSPSNFSRAAFAAAILASGASAAYNPASTQNVAMYWGQGNAQIPLSDVCSDPSVDIVNIAFVNGFPQKVGDYPKTNFANACWGYYPDPNDKTKDSGLLKNCAGVGDAIKTCQNAGKKVLLSIGGGYPTDYYLPSQEVAEYFAEFLLNVFGPAPAGWTGPRPFGDAAVDGFDLDLEANAAQLPSSEYLYKNYDHFVTRVKSLRPSSLISGAPQCIVPDARLADAISKVPFDFIFTQFYNTDACSAARGYKEINKATTGFTFDAWVKWLLANSNNKNVKLYLGLAAGPDGLPVHKEDYLKPEQANALIAKYQKKWPAIFGGVMLWEATVSARNTAYSQSYGYWVKATLDGSFTSKYKPVVSSSSRASSSTRVSSTPISSSNRVSSTPISSSARVSSSSIRSSSVYVTSSSIRSSSSPASSTVVSSSVYVPSSARSSSASPASSKASSSIYVPVSSSTSVHVSSSASPVSSQASSSSYIQVSSSSSVYQVSSSASSSSEIHVSSSTSVYVSSSASSASTPAPASSSASSIGVSSSASSVGPSSSHVESSSVTVPHASESSSSVYSTNSPSIVYPVGTTKIVSPSASSTPVYPDASSIIPYPVYNASSTHGTGYPESTPKAASSTPCSTSSKVYPAESSSSKYPEAASSKAYPVESSFVYPVYPASTTKGGDYPAYPTSSSKGGNYPVYPASSSNGGDYPVYPASSSKGGDYPVYPVASSKSQDSYPSVTKKPEEYPSYPTGATTVTTITTAYVDICSTGLTTITTTIIKTVCGSCAKPTKKPEYPEGWTTSVYVDKTVTLTITKPVHASTNVPVYPAAPKPSSPSYPGSDKPVYPAEYPKKPEGKKPEYPVEHATSTLLQYVTLTKVAVPYTAVPYASSAIYTPVPQASSAVYTPVPQVSSAVYTPVPQVSSAVYTPVPQVSSAVYTPAPYVPVYGSKNGTSAYVPKPTGTGKPTMPSSYAPPEFEGAASRFGVGLTAVVAVVAAFFVL</sequence>
<evidence type="ECO:0000313" key="14">
    <source>
        <dbReference type="EMBL" id="KAF1841583.1"/>
    </source>
</evidence>
<dbReference type="CDD" id="cd02877">
    <property type="entry name" value="GH18_hevamine_XipI_class_III"/>
    <property type="match status" value="1"/>
</dbReference>
<evidence type="ECO:0000256" key="9">
    <source>
        <dbReference type="ARBA" id="ARBA00025727"/>
    </source>
</evidence>
<organism evidence="14 15">
    <name type="scientific">Cucurbitaria berberidis CBS 394.84</name>
    <dbReference type="NCBI Taxonomy" id="1168544"/>
    <lineage>
        <taxon>Eukaryota</taxon>
        <taxon>Fungi</taxon>
        <taxon>Dikarya</taxon>
        <taxon>Ascomycota</taxon>
        <taxon>Pezizomycotina</taxon>
        <taxon>Dothideomycetes</taxon>
        <taxon>Pleosporomycetidae</taxon>
        <taxon>Pleosporales</taxon>
        <taxon>Pleosporineae</taxon>
        <taxon>Cucurbitariaceae</taxon>
        <taxon>Cucurbitaria</taxon>
    </lineage>
</organism>
<evidence type="ECO:0000256" key="2">
    <source>
        <dbReference type="ARBA" id="ARBA00012729"/>
    </source>
</evidence>
<dbReference type="InterPro" id="IPR001579">
    <property type="entry name" value="Glyco_hydro_18_chit_AS"/>
</dbReference>
<dbReference type="EC" id="3.2.1.14" evidence="2"/>
<feature type="compositionally biased region" description="Basic and acidic residues" evidence="11">
    <location>
        <begin position="835"/>
        <end position="846"/>
    </location>
</feature>
<feature type="region of interest" description="Disordered" evidence="11">
    <location>
        <begin position="363"/>
        <end position="387"/>
    </location>
</feature>
<evidence type="ECO:0000256" key="3">
    <source>
        <dbReference type="ARBA" id="ARBA00022669"/>
    </source>
</evidence>
<dbReference type="PANTHER" id="PTHR45708">
    <property type="entry name" value="ENDOCHITINASE"/>
    <property type="match status" value="1"/>
</dbReference>
<dbReference type="Gene3D" id="3.20.20.80">
    <property type="entry name" value="Glycosidases"/>
    <property type="match status" value="1"/>
</dbReference>
<keyword evidence="6" id="KW-0119">Carbohydrate metabolism</keyword>
<keyword evidence="3" id="KW-0147">Chitin-binding</keyword>
<dbReference type="Pfam" id="PF00704">
    <property type="entry name" value="Glyco_hydro_18"/>
    <property type="match status" value="1"/>
</dbReference>
<gene>
    <name evidence="14" type="ORF">K460DRAFT_419623</name>
</gene>
<evidence type="ECO:0000256" key="8">
    <source>
        <dbReference type="ARBA" id="ARBA00023326"/>
    </source>
</evidence>
<dbReference type="PROSITE" id="PS01095">
    <property type="entry name" value="GH18_1"/>
    <property type="match status" value="1"/>
</dbReference>
<keyword evidence="8" id="KW-0624">Polysaccharide degradation</keyword>
<dbReference type="AlphaFoldDB" id="A0A9P4L540"/>
<dbReference type="InterPro" id="IPR050542">
    <property type="entry name" value="Glycosyl_Hydrlase18_Chitinase"/>
</dbReference>
<dbReference type="GO" id="GO:0000272">
    <property type="term" value="P:polysaccharide catabolic process"/>
    <property type="evidence" value="ECO:0007669"/>
    <property type="project" value="UniProtKB-KW"/>
</dbReference>
<dbReference type="Proteomes" id="UP000800039">
    <property type="component" value="Unassembled WGS sequence"/>
</dbReference>
<dbReference type="OrthoDB" id="6020543at2759"/>
<dbReference type="InterPro" id="IPR045321">
    <property type="entry name" value="Cts1-like"/>
</dbReference>
<dbReference type="InterPro" id="IPR017853">
    <property type="entry name" value="GH"/>
</dbReference>
<keyword evidence="5" id="KW-0146">Chitin degradation</keyword>
<feature type="domain" description="GH18" evidence="13">
    <location>
        <begin position="30"/>
        <end position="349"/>
    </location>
</feature>
<dbReference type="PANTHER" id="PTHR45708:SF49">
    <property type="entry name" value="ENDOCHITINASE"/>
    <property type="match status" value="1"/>
</dbReference>
<dbReference type="SUPFAM" id="SSF51445">
    <property type="entry name" value="(Trans)glycosidases"/>
    <property type="match status" value="1"/>
</dbReference>